<dbReference type="EMBL" id="CP047475">
    <property type="protein sequence ID" value="QIA64178.1"/>
    <property type="molecule type" value="Genomic_DNA"/>
</dbReference>
<reference evidence="2 3" key="1">
    <citation type="submission" date="2020-01" db="EMBL/GenBank/DDBJ databases">
        <title>Whole genome and functional gene identification of agarase of Vibrio HN897.</title>
        <authorList>
            <person name="Liu Y."/>
            <person name="Zhao Z."/>
        </authorList>
    </citation>
    <scope>NUCLEOTIDE SEQUENCE [LARGE SCALE GENOMIC DNA]</scope>
    <source>
        <strain evidence="2 3">HN897</strain>
    </source>
</reference>
<evidence type="ECO:0000259" key="1">
    <source>
        <dbReference type="Pfam" id="PF01869"/>
    </source>
</evidence>
<keyword evidence="2" id="KW-0418">Kinase</keyword>
<dbReference type="Proteomes" id="UP000464262">
    <property type="component" value="Chromosome 1"/>
</dbReference>
<accession>A0A7Z2T4T4</accession>
<dbReference type="InterPro" id="IPR052519">
    <property type="entry name" value="Euk-type_GlcNAc_Kinase"/>
</dbReference>
<protein>
    <submittedName>
        <fullName evidence="2">N-acetylglucosamine kinase</fullName>
    </submittedName>
</protein>
<dbReference type="AlphaFoldDB" id="A0A7Z2T4T4"/>
<dbReference type="Pfam" id="PF01869">
    <property type="entry name" value="BcrAD_BadFG"/>
    <property type="match status" value="1"/>
</dbReference>
<evidence type="ECO:0000313" key="3">
    <source>
        <dbReference type="Proteomes" id="UP000464262"/>
    </source>
</evidence>
<dbReference type="GO" id="GO:0016301">
    <property type="term" value="F:kinase activity"/>
    <property type="evidence" value="ECO:0007669"/>
    <property type="project" value="UniProtKB-KW"/>
</dbReference>
<dbReference type="Gene3D" id="3.30.420.40">
    <property type="match status" value="2"/>
</dbReference>
<evidence type="ECO:0000313" key="2">
    <source>
        <dbReference type="EMBL" id="QIA64178.1"/>
    </source>
</evidence>
<dbReference type="PANTHER" id="PTHR43190">
    <property type="entry name" value="N-ACETYL-D-GLUCOSAMINE KINASE"/>
    <property type="match status" value="1"/>
</dbReference>
<gene>
    <name evidence="2" type="ORF">GT360_11920</name>
</gene>
<organism evidence="2 3">
    <name type="scientific">Vibrio astriarenae</name>
    <dbReference type="NCBI Taxonomy" id="1481923"/>
    <lineage>
        <taxon>Bacteria</taxon>
        <taxon>Pseudomonadati</taxon>
        <taxon>Pseudomonadota</taxon>
        <taxon>Gammaproteobacteria</taxon>
        <taxon>Vibrionales</taxon>
        <taxon>Vibrionaceae</taxon>
        <taxon>Vibrio</taxon>
    </lineage>
</organism>
<dbReference type="InterPro" id="IPR002731">
    <property type="entry name" value="ATPase_BadF"/>
</dbReference>
<dbReference type="KEGG" id="vas:GT360_11920"/>
<feature type="domain" description="ATPase BadF/BadG/BcrA/BcrD type" evidence="1">
    <location>
        <begin position="6"/>
        <end position="283"/>
    </location>
</feature>
<dbReference type="RefSeq" id="WP_164649087.1">
    <property type="nucleotide sequence ID" value="NZ_CP047475.1"/>
</dbReference>
<dbReference type="PANTHER" id="PTHR43190:SF3">
    <property type="entry name" value="N-ACETYL-D-GLUCOSAMINE KINASE"/>
    <property type="match status" value="1"/>
</dbReference>
<name>A0A7Z2T4T4_9VIBR</name>
<proteinExistence type="predicted"/>
<keyword evidence="2" id="KW-0808">Transferase</keyword>
<sequence>MIEYYVGIDGGGTSCRARIRDNQGRLLGEAKTGSANILLGVESAMGSVIEAITQAAIQASLTIDDYRYMHVGLALAGAEQRDAWQAFKCLTHPFKSITLNTDAYGACLGAHNGDDGAIMIAGTGSCGLLLLNGEQHVVGGREFPISDQGSGAVMGLHLIQQVLLIQDGVVPDSPLGQEVMSEFNNDIDAIVAWSKTALPRDYGQFCPRVFYFAEQRDTLAVRLLQQTAQDIEMFLNALITKGATRICLMGSIAQRILPWLSPPIQQWIVEPQFDAIEGAIMLAGRPEHNLY</sequence>
<dbReference type="CDD" id="cd24082">
    <property type="entry name" value="ASKHA_NBD_GspK-like"/>
    <property type="match status" value="1"/>
</dbReference>
<dbReference type="InterPro" id="IPR043129">
    <property type="entry name" value="ATPase_NBD"/>
</dbReference>
<dbReference type="SUPFAM" id="SSF53067">
    <property type="entry name" value="Actin-like ATPase domain"/>
    <property type="match status" value="2"/>
</dbReference>
<keyword evidence="3" id="KW-1185">Reference proteome</keyword>